<keyword evidence="2" id="KW-0067">ATP-binding</keyword>
<dbReference type="InterPro" id="IPR002586">
    <property type="entry name" value="CobQ/CobB/MinD/ParA_Nub-bd_dom"/>
</dbReference>
<dbReference type="InterPro" id="IPR005702">
    <property type="entry name" value="Wzc-like_C"/>
</dbReference>
<comment type="caution">
    <text evidence="7">The sequence shown here is derived from an EMBL/GenBank/DDBJ whole genome shotgun (WGS) entry which is preliminary data.</text>
</comment>
<evidence type="ECO:0000313" key="8">
    <source>
        <dbReference type="Proteomes" id="UP000317977"/>
    </source>
</evidence>
<evidence type="ECO:0000256" key="5">
    <source>
        <dbReference type="SAM" id="Phobius"/>
    </source>
</evidence>
<feature type="region of interest" description="Disordered" evidence="4">
    <location>
        <begin position="1"/>
        <end position="46"/>
    </location>
</feature>
<dbReference type="EMBL" id="SJPX01000002">
    <property type="protein sequence ID" value="TWU55695.1"/>
    <property type="molecule type" value="Genomic_DNA"/>
</dbReference>
<dbReference type="GO" id="GO:0005524">
    <property type="term" value="F:ATP binding"/>
    <property type="evidence" value="ECO:0007669"/>
    <property type="project" value="UniProtKB-KW"/>
</dbReference>
<name>A0A5C6F3H8_9BACT</name>
<gene>
    <name evidence="7" type="primary">ywqD</name>
    <name evidence="7" type="ORF">Poly59_19950</name>
</gene>
<dbReference type="AlphaFoldDB" id="A0A5C6F3H8"/>
<evidence type="ECO:0000256" key="3">
    <source>
        <dbReference type="SAM" id="Coils"/>
    </source>
</evidence>
<feature type="compositionally biased region" description="Basic residues" evidence="4">
    <location>
        <begin position="1"/>
        <end position="18"/>
    </location>
</feature>
<accession>A0A5C6F3H8</accession>
<keyword evidence="5" id="KW-0472">Membrane</keyword>
<dbReference type="Proteomes" id="UP000317977">
    <property type="component" value="Unassembled WGS sequence"/>
</dbReference>
<dbReference type="InterPro" id="IPR050445">
    <property type="entry name" value="Bact_polysacc_biosynth/exp"/>
</dbReference>
<keyword evidence="7" id="KW-0808">Transferase</keyword>
<feature type="coiled-coil region" evidence="3">
    <location>
        <begin position="350"/>
        <end position="377"/>
    </location>
</feature>
<dbReference type="Gene3D" id="3.40.50.300">
    <property type="entry name" value="P-loop containing nucleotide triphosphate hydrolases"/>
    <property type="match status" value="1"/>
</dbReference>
<keyword evidence="5" id="KW-1133">Transmembrane helix</keyword>
<evidence type="ECO:0000259" key="6">
    <source>
        <dbReference type="Pfam" id="PF01656"/>
    </source>
</evidence>
<dbReference type="Pfam" id="PF01656">
    <property type="entry name" value="CbiA"/>
    <property type="match status" value="1"/>
</dbReference>
<proteinExistence type="predicted"/>
<keyword evidence="8" id="KW-1185">Reference proteome</keyword>
<dbReference type="NCBIfam" id="TIGR01007">
    <property type="entry name" value="eps_fam"/>
    <property type="match status" value="1"/>
</dbReference>
<evidence type="ECO:0000256" key="2">
    <source>
        <dbReference type="ARBA" id="ARBA00022840"/>
    </source>
</evidence>
<sequence>MTTSRKKNAKPTHSKPTHSKLSGTVPSAAPRSSSKARAHAPVDSESSSFDPWILWVTFRRCWPWAVPAGMVLAGVAAMFVLQGFVPRYEATHLLVANDEYVVFDNVMKYSKDLARTETALILNPIVLVPALADPSLHDVPSLSNPATAEAHLRSNLTIKSGGDPKSLEIRYEDTDPEVAKNVCNAVAKSYLRQRDSFDAARVTNIEEWLEPEIQQWEQRVEERQARVQTLSEQTLGFAPGKAIEKAENESNLALLTQLRSEIGDLKIELSLFDAGLYDGGNLAASPVLAAAPMVVPEAVVKRGKPSESEIASHLEADPRVAELVQKVNRYRASVLDMEVNDMVRVNRDYYKELNKNLASAESELQSERREARDRTIEKLERFAEDEYERQKVAAKRTSEWQQEQFAAQAKELAQQSSKIQSEVSAAEKASRERQRFAIVSRLEILQAQYNEESERLEKFGGTTAQLQFAQDELAVASGVLKKLRDRVAAIKTERRQDGAVRTLAEATAPKSPIETVPYKKLAMASSVAFMVPFLIGLIFEYRVQRVTDASSFTRSGDMVPIMGEVARLPSGSRSQKGRRVFEESIDTLRANLFLSMDTSNVRSIAVVSGMSGEGKSSVSSQLALSIAKATGETVLLVDGDLRCPDQHEIFGLEMGDGFAGVLSGKTTLIEAVDTSLGALIHVLPAGRLTASPHRLMSPSGMKDFVDHALSHYSYVVMDTAPVLSAGETLAVASAVDASLICVMRDVSRIDNVTRTTRRLEAAGASIAGTVFSGVSARQYSYRYGDYHYALGDVPFGDSSSELSESSVS</sequence>
<dbReference type="PANTHER" id="PTHR32309:SF31">
    <property type="entry name" value="CAPSULAR EXOPOLYSACCHARIDE FAMILY"/>
    <property type="match status" value="1"/>
</dbReference>
<protein>
    <submittedName>
        <fullName evidence="7">Tyrosine-protein kinase YwqD</fullName>
        <ecNumber evidence="7">2.7.10.2</ecNumber>
    </submittedName>
</protein>
<organism evidence="7 8">
    <name type="scientific">Rubripirellula reticaptiva</name>
    <dbReference type="NCBI Taxonomy" id="2528013"/>
    <lineage>
        <taxon>Bacteria</taxon>
        <taxon>Pseudomonadati</taxon>
        <taxon>Planctomycetota</taxon>
        <taxon>Planctomycetia</taxon>
        <taxon>Pirellulales</taxon>
        <taxon>Pirellulaceae</taxon>
        <taxon>Rubripirellula</taxon>
    </lineage>
</organism>
<keyword evidence="1" id="KW-0547">Nucleotide-binding</keyword>
<dbReference type="GO" id="GO:0004715">
    <property type="term" value="F:non-membrane spanning protein tyrosine kinase activity"/>
    <property type="evidence" value="ECO:0007669"/>
    <property type="project" value="UniProtKB-EC"/>
</dbReference>
<keyword evidence="3" id="KW-0175">Coiled coil</keyword>
<evidence type="ECO:0000256" key="4">
    <source>
        <dbReference type="SAM" id="MobiDB-lite"/>
    </source>
</evidence>
<dbReference type="EC" id="2.7.10.2" evidence="7"/>
<evidence type="ECO:0000313" key="7">
    <source>
        <dbReference type="EMBL" id="TWU55695.1"/>
    </source>
</evidence>
<feature type="transmembrane region" description="Helical" evidence="5">
    <location>
        <begin position="64"/>
        <end position="85"/>
    </location>
</feature>
<dbReference type="InterPro" id="IPR027417">
    <property type="entry name" value="P-loop_NTPase"/>
</dbReference>
<keyword evidence="5" id="KW-0812">Transmembrane</keyword>
<dbReference type="RefSeq" id="WP_246151520.1">
    <property type="nucleotide sequence ID" value="NZ_SJPX01000002.1"/>
</dbReference>
<dbReference type="PANTHER" id="PTHR32309">
    <property type="entry name" value="TYROSINE-PROTEIN KINASE"/>
    <property type="match status" value="1"/>
</dbReference>
<dbReference type="CDD" id="cd05387">
    <property type="entry name" value="BY-kinase"/>
    <property type="match status" value="1"/>
</dbReference>
<evidence type="ECO:0000256" key="1">
    <source>
        <dbReference type="ARBA" id="ARBA00022741"/>
    </source>
</evidence>
<reference evidence="7 8" key="1">
    <citation type="submission" date="2019-02" db="EMBL/GenBank/DDBJ databases">
        <title>Deep-cultivation of Planctomycetes and their phenomic and genomic characterization uncovers novel biology.</title>
        <authorList>
            <person name="Wiegand S."/>
            <person name="Jogler M."/>
            <person name="Boedeker C."/>
            <person name="Pinto D."/>
            <person name="Vollmers J."/>
            <person name="Rivas-Marin E."/>
            <person name="Kohn T."/>
            <person name="Peeters S.H."/>
            <person name="Heuer A."/>
            <person name="Rast P."/>
            <person name="Oberbeckmann S."/>
            <person name="Bunk B."/>
            <person name="Jeske O."/>
            <person name="Meyerdierks A."/>
            <person name="Storesund J.E."/>
            <person name="Kallscheuer N."/>
            <person name="Luecker S."/>
            <person name="Lage O.M."/>
            <person name="Pohl T."/>
            <person name="Merkel B.J."/>
            <person name="Hornburger P."/>
            <person name="Mueller R.-W."/>
            <person name="Bruemmer F."/>
            <person name="Labrenz M."/>
            <person name="Spormann A.M."/>
            <person name="Op Den Camp H."/>
            <person name="Overmann J."/>
            <person name="Amann R."/>
            <person name="Jetten M.S.M."/>
            <person name="Mascher T."/>
            <person name="Medema M.H."/>
            <person name="Devos D.P."/>
            <person name="Kaster A.-K."/>
            <person name="Ovreas L."/>
            <person name="Rohde M."/>
            <person name="Galperin M.Y."/>
            <person name="Jogler C."/>
        </authorList>
    </citation>
    <scope>NUCLEOTIDE SEQUENCE [LARGE SCALE GENOMIC DNA]</scope>
    <source>
        <strain evidence="7 8">Poly59</strain>
    </source>
</reference>
<keyword evidence="7" id="KW-0418">Kinase</keyword>
<feature type="domain" description="CobQ/CobB/MinD/ParA nucleotide binding" evidence="6">
    <location>
        <begin position="604"/>
        <end position="775"/>
    </location>
</feature>
<dbReference type="SUPFAM" id="SSF52540">
    <property type="entry name" value="P-loop containing nucleoside triphosphate hydrolases"/>
    <property type="match status" value="1"/>
</dbReference>
<feature type="compositionally biased region" description="Low complexity" evidence="4">
    <location>
        <begin position="26"/>
        <end position="41"/>
    </location>
</feature>